<proteinExistence type="predicted"/>
<dbReference type="InterPro" id="IPR051531">
    <property type="entry name" value="N-acetyltransferase"/>
</dbReference>
<accession>A0A8J7GGA2</accession>
<evidence type="ECO:0000313" key="2">
    <source>
        <dbReference type="EMBL" id="MBG6135503.1"/>
    </source>
</evidence>
<dbReference type="Proteomes" id="UP000622552">
    <property type="component" value="Unassembled WGS sequence"/>
</dbReference>
<dbReference type="PROSITE" id="PS51186">
    <property type="entry name" value="GNAT"/>
    <property type="match status" value="1"/>
</dbReference>
<dbReference type="SUPFAM" id="SSF55729">
    <property type="entry name" value="Acyl-CoA N-acyltransferases (Nat)"/>
    <property type="match status" value="1"/>
</dbReference>
<dbReference type="Gene3D" id="3.40.630.30">
    <property type="match status" value="1"/>
</dbReference>
<evidence type="ECO:0000313" key="3">
    <source>
        <dbReference type="Proteomes" id="UP000622552"/>
    </source>
</evidence>
<dbReference type="GO" id="GO:0016747">
    <property type="term" value="F:acyltransferase activity, transferring groups other than amino-acyl groups"/>
    <property type="evidence" value="ECO:0007669"/>
    <property type="project" value="InterPro"/>
</dbReference>
<dbReference type="CDD" id="cd04301">
    <property type="entry name" value="NAT_SF"/>
    <property type="match status" value="1"/>
</dbReference>
<dbReference type="InterPro" id="IPR000182">
    <property type="entry name" value="GNAT_dom"/>
</dbReference>
<keyword evidence="3" id="KW-1185">Reference proteome</keyword>
<sequence length="175" mass="19170">MASADFAGPRVTFREWTPDLLPAFMAIATHPLVVETLRDDEQPTAEAIEQSLDLWRTTTPRNRYEFAIMVGGQAVGTCGLARVGIPGRHAQLGYALHPDHWGRGLATEAAALLLDFGFGELGLHRIEADTVGLPASDRVLEKIGMRREGVSRRSAWVRGAWHDQNNFAVLAGDAR</sequence>
<comment type="caution">
    <text evidence="2">The sequence shown here is derived from an EMBL/GenBank/DDBJ whole genome shotgun (WGS) entry which is preliminary data.</text>
</comment>
<evidence type="ECO:0000259" key="1">
    <source>
        <dbReference type="PROSITE" id="PS51186"/>
    </source>
</evidence>
<gene>
    <name evidence="2" type="ORF">IW245_001697</name>
</gene>
<dbReference type="AlphaFoldDB" id="A0A8J7GGA2"/>
<dbReference type="RefSeq" id="WP_197002602.1">
    <property type="nucleotide sequence ID" value="NZ_BONS01000002.1"/>
</dbReference>
<dbReference type="EMBL" id="JADOUF010000001">
    <property type="protein sequence ID" value="MBG6135503.1"/>
    <property type="molecule type" value="Genomic_DNA"/>
</dbReference>
<reference evidence="2" key="1">
    <citation type="submission" date="2020-11" db="EMBL/GenBank/DDBJ databases">
        <title>Sequencing the genomes of 1000 actinobacteria strains.</title>
        <authorList>
            <person name="Klenk H.-P."/>
        </authorList>
    </citation>
    <scope>NUCLEOTIDE SEQUENCE</scope>
    <source>
        <strain evidence="2">DSM 45356</strain>
    </source>
</reference>
<protein>
    <submittedName>
        <fullName evidence="2">RimJ/RimL family protein N-acetyltransferase</fullName>
    </submittedName>
</protein>
<dbReference type="Pfam" id="PF13302">
    <property type="entry name" value="Acetyltransf_3"/>
    <property type="match status" value="1"/>
</dbReference>
<dbReference type="PANTHER" id="PTHR43792">
    <property type="entry name" value="GNAT FAMILY, PUTATIVE (AFU_ORTHOLOGUE AFUA_3G00765)-RELATED-RELATED"/>
    <property type="match status" value="1"/>
</dbReference>
<feature type="domain" description="N-acetyltransferase" evidence="1">
    <location>
        <begin position="11"/>
        <end position="168"/>
    </location>
</feature>
<name>A0A8J7GGA2_9ACTN</name>
<dbReference type="InterPro" id="IPR016181">
    <property type="entry name" value="Acyl_CoA_acyltransferase"/>
</dbReference>
<organism evidence="2 3">
    <name type="scientific">Longispora fulva</name>
    <dbReference type="NCBI Taxonomy" id="619741"/>
    <lineage>
        <taxon>Bacteria</taxon>
        <taxon>Bacillati</taxon>
        <taxon>Actinomycetota</taxon>
        <taxon>Actinomycetes</taxon>
        <taxon>Micromonosporales</taxon>
        <taxon>Micromonosporaceae</taxon>
        <taxon>Longispora</taxon>
    </lineage>
</organism>